<feature type="non-terminal residue" evidence="1">
    <location>
        <position position="78"/>
    </location>
</feature>
<reference evidence="1" key="1">
    <citation type="submission" date="2023-06" db="EMBL/GenBank/DDBJ databases">
        <title>Genome-scale phylogeny and comparative genomics of the fungal order Sordariales.</title>
        <authorList>
            <consortium name="Lawrence Berkeley National Laboratory"/>
            <person name="Hensen N."/>
            <person name="Bonometti L."/>
            <person name="Westerberg I."/>
            <person name="Brannstrom I.O."/>
            <person name="Guillou S."/>
            <person name="Cros-Aarteil S."/>
            <person name="Calhoun S."/>
            <person name="Haridas S."/>
            <person name="Kuo A."/>
            <person name="Mondo S."/>
            <person name="Pangilinan J."/>
            <person name="Riley R."/>
            <person name="Labutti K."/>
            <person name="Andreopoulos B."/>
            <person name="Lipzen A."/>
            <person name="Chen C."/>
            <person name="Yanf M."/>
            <person name="Daum C."/>
            <person name="Ng V."/>
            <person name="Clum A."/>
            <person name="Steindorff A."/>
            <person name="Ohm R."/>
            <person name="Martin F."/>
            <person name="Silar P."/>
            <person name="Natvig D."/>
            <person name="Lalanne C."/>
            <person name="Gautier V."/>
            <person name="Ament-Velasquez S.L."/>
            <person name="Kruys A."/>
            <person name="Hutchinson M.I."/>
            <person name="Powell A.J."/>
            <person name="Barry K."/>
            <person name="Miller A.N."/>
            <person name="Grigoriev I.V."/>
            <person name="Debuchy R."/>
            <person name="Gladieux P."/>
            <person name="Thoren M.H."/>
            <person name="Johannesson H."/>
        </authorList>
    </citation>
    <scope>NUCLEOTIDE SEQUENCE</scope>
    <source>
        <strain evidence="1">CBS 606.72</strain>
    </source>
</reference>
<dbReference type="Proteomes" id="UP001175000">
    <property type="component" value="Unassembled WGS sequence"/>
</dbReference>
<evidence type="ECO:0000313" key="2">
    <source>
        <dbReference type="Proteomes" id="UP001175000"/>
    </source>
</evidence>
<comment type="caution">
    <text evidence="1">The sequence shown here is derived from an EMBL/GenBank/DDBJ whole genome shotgun (WGS) entry which is preliminary data.</text>
</comment>
<evidence type="ECO:0000313" key="1">
    <source>
        <dbReference type="EMBL" id="KAK0622387.1"/>
    </source>
</evidence>
<dbReference type="EMBL" id="JAULSU010000003">
    <property type="protein sequence ID" value="KAK0622387.1"/>
    <property type="molecule type" value="Genomic_DNA"/>
</dbReference>
<sequence>MSFVLLSRVSQCSSIRTPLIFISLAARSPAICTGLDTSAPLCSWRRKLGSAKGSYKPPHGMSQAIAEINVALAQRPHP</sequence>
<dbReference type="AlphaFoldDB" id="A0AA40C2A6"/>
<accession>A0AA40C2A6</accession>
<protein>
    <submittedName>
        <fullName evidence="1">Uncharacterized protein</fullName>
    </submittedName>
</protein>
<name>A0AA40C2A6_9PEZI</name>
<proteinExistence type="predicted"/>
<organism evidence="1 2">
    <name type="scientific">Immersiella caudata</name>
    <dbReference type="NCBI Taxonomy" id="314043"/>
    <lineage>
        <taxon>Eukaryota</taxon>
        <taxon>Fungi</taxon>
        <taxon>Dikarya</taxon>
        <taxon>Ascomycota</taxon>
        <taxon>Pezizomycotina</taxon>
        <taxon>Sordariomycetes</taxon>
        <taxon>Sordariomycetidae</taxon>
        <taxon>Sordariales</taxon>
        <taxon>Lasiosphaeriaceae</taxon>
        <taxon>Immersiella</taxon>
    </lineage>
</organism>
<gene>
    <name evidence="1" type="ORF">B0T14DRAFT_513798</name>
</gene>
<keyword evidence="2" id="KW-1185">Reference proteome</keyword>